<comment type="similarity">
    <text evidence="3">Belongs to the cytochrome P450 family.</text>
</comment>
<evidence type="ECO:0000256" key="3">
    <source>
        <dbReference type="ARBA" id="ARBA00010617"/>
    </source>
</evidence>
<evidence type="ECO:0000256" key="7">
    <source>
        <dbReference type="ARBA" id="ARBA00023033"/>
    </source>
</evidence>
<dbReference type="STRING" id="1093900.A0A507B8Y9"/>
<dbReference type="InterPro" id="IPR001128">
    <property type="entry name" value="Cyt_P450"/>
</dbReference>
<evidence type="ECO:0008006" key="11">
    <source>
        <dbReference type="Google" id="ProtNLM"/>
    </source>
</evidence>
<keyword evidence="10" id="KW-1185">Reference proteome</keyword>
<keyword evidence="5" id="KW-0560">Oxidoreductase</keyword>
<evidence type="ECO:0000256" key="4">
    <source>
        <dbReference type="ARBA" id="ARBA00022723"/>
    </source>
</evidence>
<evidence type="ECO:0000256" key="2">
    <source>
        <dbReference type="ARBA" id="ARBA00004167"/>
    </source>
</evidence>
<dbReference type="SUPFAM" id="SSF48264">
    <property type="entry name" value="Cytochrome P450"/>
    <property type="match status" value="1"/>
</dbReference>
<dbReference type="Gene3D" id="1.10.630.10">
    <property type="entry name" value="Cytochrome P450"/>
    <property type="match status" value="1"/>
</dbReference>
<accession>A0A507B8Y9</accession>
<dbReference type="PANTHER" id="PTHR46206:SF6">
    <property type="entry name" value="CYTOCHROME P450 MONOOXYGENASE AN1598-RELATED"/>
    <property type="match status" value="1"/>
</dbReference>
<keyword evidence="8" id="KW-0349">Heme</keyword>
<evidence type="ECO:0000313" key="9">
    <source>
        <dbReference type="EMBL" id="TPX18782.1"/>
    </source>
</evidence>
<comment type="cofactor">
    <cofactor evidence="1 8">
        <name>heme</name>
        <dbReference type="ChEBI" id="CHEBI:30413"/>
    </cofactor>
</comment>
<proteinExistence type="inferred from homology"/>
<name>A0A507B8Y9_9PEZI</name>
<dbReference type="GO" id="GO:0005506">
    <property type="term" value="F:iron ion binding"/>
    <property type="evidence" value="ECO:0007669"/>
    <property type="project" value="InterPro"/>
</dbReference>
<evidence type="ECO:0000256" key="5">
    <source>
        <dbReference type="ARBA" id="ARBA00023002"/>
    </source>
</evidence>
<dbReference type="Proteomes" id="UP000319257">
    <property type="component" value="Unassembled WGS sequence"/>
</dbReference>
<dbReference type="Pfam" id="PF00067">
    <property type="entry name" value="p450"/>
    <property type="match status" value="2"/>
</dbReference>
<dbReference type="EMBL" id="SKBQ01000109">
    <property type="protein sequence ID" value="TPX18782.1"/>
    <property type="molecule type" value="Genomic_DNA"/>
</dbReference>
<gene>
    <name evidence="9" type="ORF">E0L32_011531</name>
</gene>
<dbReference type="PRINTS" id="PR00465">
    <property type="entry name" value="EP450IV"/>
</dbReference>
<dbReference type="GO" id="GO:0020037">
    <property type="term" value="F:heme binding"/>
    <property type="evidence" value="ECO:0007669"/>
    <property type="project" value="InterPro"/>
</dbReference>
<dbReference type="InParanoid" id="A0A507B8Y9"/>
<feature type="binding site" description="axial binding residue" evidence="8">
    <location>
        <position position="465"/>
    </location>
    <ligand>
        <name>heme</name>
        <dbReference type="ChEBI" id="CHEBI:30413"/>
    </ligand>
    <ligandPart>
        <name>Fe</name>
        <dbReference type="ChEBI" id="CHEBI:18248"/>
    </ligandPart>
</feature>
<dbReference type="InterPro" id="IPR036396">
    <property type="entry name" value="Cyt_P450_sf"/>
</dbReference>
<evidence type="ECO:0000256" key="1">
    <source>
        <dbReference type="ARBA" id="ARBA00001971"/>
    </source>
</evidence>
<protein>
    <recommendedName>
        <fullName evidence="11">Cytochrome P450</fullName>
    </recommendedName>
</protein>
<comment type="caution">
    <text evidence="9">The sequence shown here is derived from an EMBL/GenBank/DDBJ whole genome shotgun (WGS) entry which is preliminary data.</text>
</comment>
<dbReference type="OrthoDB" id="1844152at2759"/>
<organism evidence="9 10">
    <name type="scientific">Thyridium curvatum</name>
    <dbReference type="NCBI Taxonomy" id="1093900"/>
    <lineage>
        <taxon>Eukaryota</taxon>
        <taxon>Fungi</taxon>
        <taxon>Dikarya</taxon>
        <taxon>Ascomycota</taxon>
        <taxon>Pezizomycotina</taxon>
        <taxon>Sordariomycetes</taxon>
        <taxon>Sordariomycetidae</taxon>
        <taxon>Thyridiales</taxon>
        <taxon>Thyridiaceae</taxon>
        <taxon>Thyridium</taxon>
    </lineage>
</organism>
<dbReference type="GO" id="GO:0016020">
    <property type="term" value="C:membrane"/>
    <property type="evidence" value="ECO:0007669"/>
    <property type="project" value="UniProtKB-SubCell"/>
</dbReference>
<keyword evidence="6 8" id="KW-0408">Iron</keyword>
<reference evidence="9 10" key="1">
    <citation type="submission" date="2019-06" db="EMBL/GenBank/DDBJ databases">
        <title>Draft genome sequence of the filamentous fungus Phialemoniopsis curvata isolated from diesel fuel.</title>
        <authorList>
            <person name="Varaljay V.A."/>
            <person name="Lyon W.J."/>
            <person name="Crouch A.L."/>
            <person name="Drake C.E."/>
            <person name="Hollomon J.M."/>
            <person name="Nadeau L.J."/>
            <person name="Nunn H.S."/>
            <person name="Stevenson B.S."/>
            <person name="Bojanowski C.L."/>
            <person name="Crookes-Goodson W.J."/>
        </authorList>
    </citation>
    <scope>NUCLEOTIDE SEQUENCE [LARGE SCALE GENOMIC DNA]</scope>
    <source>
        <strain evidence="9 10">D216</strain>
    </source>
</reference>
<comment type="subcellular location">
    <subcellularLocation>
        <location evidence="2">Membrane</location>
        <topology evidence="2">Single-pass membrane protein</topology>
    </subcellularLocation>
</comment>
<dbReference type="GO" id="GO:0004497">
    <property type="term" value="F:monooxygenase activity"/>
    <property type="evidence" value="ECO:0007669"/>
    <property type="project" value="UniProtKB-KW"/>
</dbReference>
<keyword evidence="7" id="KW-0503">Monooxygenase</keyword>
<evidence type="ECO:0000256" key="6">
    <source>
        <dbReference type="ARBA" id="ARBA00023004"/>
    </source>
</evidence>
<dbReference type="CDD" id="cd11041">
    <property type="entry name" value="CYP503A1-like"/>
    <property type="match status" value="1"/>
</dbReference>
<dbReference type="InterPro" id="IPR002403">
    <property type="entry name" value="Cyt_P450_E_grp-IV"/>
</dbReference>
<dbReference type="GO" id="GO:0016705">
    <property type="term" value="F:oxidoreductase activity, acting on paired donors, with incorporation or reduction of molecular oxygen"/>
    <property type="evidence" value="ECO:0007669"/>
    <property type="project" value="InterPro"/>
</dbReference>
<dbReference type="AlphaFoldDB" id="A0A507B8Y9"/>
<dbReference type="GeneID" id="41978978"/>
<dbReference type="RefSeq" id="XP_031000493.1">
    <property type="nucleotide sequence ID" value="XM_031134271.1"/>
</dbReference>
<keyword evidence="4 8" id="KW-0479">Metal-binding</keyword>
<evidence type="ECO:0000256" key="8">
    <source>
        <dbReference type="PIRSR" id="PIRSR602403-1"/>
    </source>
</evidence>
<dbReference type="PANTHER" id="PTHR46206">
    <property type="entry name" value="CYTOCHROME P450"/>
    <property type="match status" value="1"/>
</dbReference>
<evidence type="ECO:0000313" key="10">
    <source>
        <dbReference type="Proteomes" id="UP000319257"/>
    </source>
</evidence>
<sequence length="530" mass="60068">MFHITDTTWKAHWAVVLVACVVLTIAAKRTLFSSKKLSLPVVKLAKGRTAQSLMEARERFPDTPFVFPLSPPWVILPHSLMNEMRSLPEEKLSFKKHTYEKFLGQYTSIGSTEHPEAVNAIKLDLTRNIGKILGDLQDEVSFCIDKEIGPCKDWTEVPVYPSVVQVVAGLSARAFVGLPLCRDREWTQATIDFTRDTIILMHMNSFIPLPLRPYLSPLLPAFRKLAGYRRFAGNKLMPQVTQILNTYKEKLRGFKTMSENEAMEQAEKNNFNLVHWMIGHFKNPERADPFELGQQQMTAAFAAIHTTGMAASHAIFDLAAYPMYIPTLRKEIEDVIAEEGYPDRQLRKTSMAKLRKLDSFIKESARMSPPTIVAMNRIVTARDGITLSTGHFLPYRTVVGWGHPFFPGSTSPSKHALLENGQPPLDEFHPFRFAELRSQPGQENGNQFVTSDPNNINFGYGRNVCPGRFFASNEVKVILVEVLRRYDIGLGPQGEGVEAGYQRPKIMEFGPNFMPDMKAKVWFRERKTAM</sequence>